<protein>
    <recommendedName>
        <fullName evidence="13">C2H2-type domain-containing protein</fullName>
    </recommendedName>
</protein>
<dbReference type="FunFam" id="3.30.160.60:FF:000690">
    <property type="entry name" value="Zinc finger protein 354C"/>
    <property type="match status" value="1"/>
</dbReference>
<dbReference type="GO" id="GO:0000981">
    <property type="term" value="F:DNA-binding transcription factor activity, RNA polymerase II-specific"/>
    <property type="evidence" value="ECO:0007669"/>
    <property type="project" value="TreeGrafter"/>
</dbReference>
<comment type="similarity">
    <text evidence="2">Belongs to the krueppel C2H2-type zinc-finger protein family.</text>
</comment>
<dbReference type="FunFam" id="3.30.160.60:FF:000128">
    <property type="entry name" value="zinc finger protein 268 isoform X1"/>
    <property type="match status" value="1"/>
</dbReference>
<dbReference type="GO" id="GO:0000978">
    <property type="term" value="F:RNA polymerase II cis-regulatory region sequence-specific DNA binding"/>
    <property type="evidence" value="ECO:0007669"/>
    <property type="project" value="TreeGrafter"/>
</dbReference>
<dbReference type="InterPro" id="IPR013087">
    <property type="entry name" value="Znf_C2H2_type"/>
</dbReference>
<evidence type="ECO:0000313" key="14">
    <source>
        <dbReference type="Ensembl" id="ENSTRUP00000087388.1"/>
    </source>
</evidence>
<evidence type="ECO:0000256" key="8">
    <source>
        <dbReference type="ARBA" id="ARBA00023125"/>
    </source>
</evidence>
<feature type="domain" description="C2H2-type" evidence="13">
    <location>
        <begin position="154"/>
        <end position="181"/>
    </location>
</feature>
<feature type="compositionally biased region" description="Polar residues" evidence="12">
    <location>
        <begin position="25"/>
        <end position="38"/>
    </location>
</feature>
<name>A0A674PNZ7_TAKRU</name>
<evidence type="ECO:0000256" key="3">
    <source>
        <dbReference type="ARBA" id="ARBA00022723"/>
    </source>
</evidence>
<evidence type="ECO:0000256" key="4">
    <source>
        <dbReference type="ARBA" id="ARBA00022737"/>
    </source>
</evidence>
<dbReference type="GeneTree" id="ENSGT01150000286958"/>
<dbReference type="Pfam" id="PF13912">
    <property type="entry name" value="zf-C2H2_6"/>
    <property type="match status" value="1"/>
</dbReference>
<reference evidence="14" key="2">
    <citation type="submission" date="2025-08" db="UniProtKB">
        <authorList>
            <consortium name="Ensembl"/>
        </authorList>
    </citation>
    <scope>IDENTIFICATION</scope>
</reference>
<evidence type="ECO:0000256" key="1">
    <source>
        <dbReference type="ARBA" id="ARBA00004123"/>
    </source>
</evidence>
<dbReference type="FunFam" id="3.30.160.60:FF:000100">
    <property type="entry name" value="Zinc finger 45-like"/>
    <property type="match status" value="1"/>
</dbReference>
<dbReference type="Proteomes" id="UP000005226">
    <property type="component" value="Chromosome 1"/>
</dbReference>
<keyword evidence="9" id="KW-0804">Transcription</keyword>
<dbReference type="PANTHER" id="PTHR23226:SF416">
    <property type="entry name" value="FI01424P"/>
    <property type="match status" value="1"/>
</dbReference>
<dbReference type="AlphaFoldDB" id="A0A674PNZ7"/>
<keyword evidence="15" id="KW-1185">Reference proteome</keyword>
<dbReference type="Gene3D" id="3.30.160.60">
    <property type="entry name" value="Classic Zinc Finger"/>
    <property type="match status" value="6"/>
</dbReference>
<organism evidence="14 15">
    <name type="scientific">Takifugu rubripes</name>
    <name type="common">Japanese pufferfish</name>
    <name type="synonym">Fugu rubripes</name>
    <dbReference type="NCBI Taxonomy" id="31033"/>
    <lineage>
        <taxon>Eukaryota</taxon>
        <taxon>Metazoa</taxon>
        <taxon>Chordata</taxon>
        <taxon>Craniata</taxon>
        <taxon>Vertebrata</taxon>
        <taxon>Euteleostomi</taxon>
        <taxon>Actinopterygii</taxon>
        <taxon>Neopterygii</taxon>
        <taxon>Teleostei</taxon>
        <taxon>Neoteleostei</taxon>
        <taxon>Acanthomorphata</taxon>
        <taxon>Eupercaria</taxon>
        <taxon>Tetraodontiformes</taxon>
        <taxon>Tetradontoidea</taxon>
        <taxon>Tetraodontidae</taxon>
        <taxon>Takifugu</taxon>
    </lineage>
</organism>
<feature type="domain" description="C2H2-type" evidence="13">
    <location>
        <begin position="51"/>
        <end position="78"/>
    </location>
</feature>
<keyword evidence="10" id="KW-0539">Nucleus</keyword>
<keyword evidence="3" id="KW-0479">Metal-binding</keyword>
<feature type="region of interest" description="Disordered" evidence="12">
    <location>
        <begin position="1"/>
        <end position="38"/>
    </location>
</feature>
<feature type="domain" description="C2H2-type" evidence="13">
    <location>
        <begin position="182"/>
        <end position="209"/>
    </location>
</feature>
<dbReference type="FunFam" id="3.30.160.60:FF:000755">
    <property type="entry name" value="zinc finger protein 174"/>
    <property type="match status" value="1"/>
</dbReference>
<dbReference type="SUPFAM" id="SSF57667">
    <property type="entry name" value="beta-beta-alpha zinc fingers"/>
    <property type="match status" value="4"/>
</dbReference>
<reference evidence="14" key="3">
    <citation type="submission" date="2025-09" db="UniProtKB">
        <authorList>
            <consortium name="Ensembl"/>
        </authorList>
    </citation>
    <scope>IDENTIFICATION</scope>
</reference>
<dbReference type="FunFam" id="3.30.160.60:FF:002343">
    <property type="entry name" value="Zinc finger protein 33A"/>
    <property type="match status" value="1"/>
</dbReference>
<evidence type="ECO:0000313" key="15">
    <source>
        <dbReference type="Proteomes" id="UP000005226"/>
    </source>
</evidence>
<evidence type="ECO:0000256" key="11">
    <source>
        <dbReference type="PROSITE-ProRule" id="PRU00042"/>
    </source>
</evidence>
<dbReference type="OMA" id="THACSRA"/>
<feature type="domain" description="C2H2-type" evidence="13">
    <location>
        <begin position="101"/>
        <end position="128"/>
    </location>
</feature>
<evidence type="ECO:0000256" key="6">
    <source>
        <dbReference type="ARBA" id="ARBA00022833"/>
    </source>
</evidence>
<dbReference type="Pfam" id="PF00096">
    <property type="entry name" value="zf-C2H2"/>
    <property type="match status" value="4"/>
</dbReference>
<evidence type="ECO:0000256" key="12">
    <source>
        <dbReference type="SAM" id="MobiDB-lite"/>
    </source>
</evidence>
<sequence>VGRVQEPIPAAYGPLNRRAPCESSGGRQTEPVTSDLQVSGTGPGFVTLGYFACAACGKLFTTERNLKAHHSIHAGEKPFGSGPKSRQQQSGVRVHVDRRPYACQQCGKCFSKQMQLKTHAIIHTGEKPHGCEVCGRRFNLRQNLKRPTRASGPFGCQQCGKSFSQQSSLMSHRRTHSQERPFSCTFCHKTFNNANSLKLHLRIHTGEKPYACDVCAKTFSQGSHLRTHKRHVHAGGKQFICDRCGKTVKGTAKVFIVINVCNDDVKEGLATLVYI</sequence>
<dbReference type="GO" id="GO:0008270">
    <property type="term" value="F:zinc ion binding"/>
    <property type="evidence" value="ECO:0007669"/>
    <property type="project" value="UniProtKB-KW"/>
</dbReference>
<accession>A0A674PNZ7</accession>
<dbReference type="PROSITE" id="PS50157">
    <property type="entry name" value="ZINC_FINGER_C2H2_2"/>
    <property type="match status" value="5"/>
</dbReference>
<reference evidence="14 15" key="1">
    <citation type="journal article" date="2011" name="Genome Biol. Evol.">
        <title>Integration of the genetic map and genome assembly of fugu facilitates insights into distinct features of genome evolution in teleosts and mammals.</title>
        <authorList>
            <person name="Kai W."/>
            <person name="Kikuchi K."/>
            <person name="Tohari S."/>
            <person name="Chew A.K."/>
            <person name="Tay A."/>
            <person name="Fujiwara A."/>
            <person name="Hosoya S."/>
            <person name="Suetake H."/>
            <person name="Naruse K."/>
            <person name="Brenner S."/>
            <person name="Suzuki Y."/>
            <person name="Venkatesh B."/>
        </authorList>
    </citation>
    <scope>NUCLEOTIDE SEQUENCE [LARGE SCALE GENOMIC DNA]</scope>
</reference>
<dbReference type="PANTHER" id="PTHR23226">
    <property type="entry name" value="ZINC FINGER AND SCAN DOMAIN-CONTAINING"/>
    <property type="match status" value="1"/>
</dbReference>
<evidence type="ECO:0000256" key="7">
    <source>
        <dbReference type="ARBA" id="ARBA00023015"/>
    </source>
</evidence>
<keyword evidence="5 11" id="KW-0863">Zinc-finger</keyword>
<feature type="domain" description="C2H2-type" evidence="13">
    <location>
        <begin position="210"/>
        <end position="238"/>
    </location>
</feature>
<keyword evidence="6" id="KW-0862">Zinc</keyword>
<evidence type="ECO:0000256" key="9">
    <source>
        <dbReference type="ARBA" id="ARBA00023163"/>
    </source>
</evidence>
<dbReference type="SMART" id="SM00355">
    <property type="entry name" value="ZnF_C2H2"/>
    <property type="match status" value="5"/>
</dbReference>
<dbReference type="Ensembl" id="ENSTRUT00000075510.1">
    <property type="protein sequence ID" value="ENSTRUP00000087388.1"/>
    <property type="gene ID" value="ENSTRUG00000028457.1"/>
</dbReference>
<evidence type="ECO:0000259" key="13">
    <source>
        <dbReference type="PROSITE" id="PS50157"/>
    </source>
</evidence>
<dbReference type="InterPro" id="IPR036236">
    <property type="entry name" value="Znf_C2H2_sf"/>
</dbReference>
<dbReference type="GO" id="GO:0005634">
    <property type="term" value="C:nucleus"/>
    <property type="evidence" value="ECO:0007669"/>
    <property type="project" value="UniProtKB-SubCell"/>
</dbReference>
<dbReference type="PROSITE" id="PS00028">
    <property type="entry name" value="ZINC_FINGER_C2H2_1"/>
    <property type="match status" value="5"/>
</dbReference>
<evidence type="ECO:0000256" key="5">
    <source>
        <dbReference type="ARBA" id="ARBA00022771"/>
    </source>
</evidence>
<evidence type="ECO:0000256" key="10">
    <source>
        <dbReference type="ARBA" id="ARBA00023242"/>
    </source>
</evidence>
<dbReference type="InParanoid" id="A0A674PNZ7"/>
<proteinExistence type="inferred from homology"/>
<keyword evidence="7" id="KW-0805">Transcription regulation</keyword>
<keyword evidence="8" id="KW-0238">DNA-binding</keyword>
<keyword evidence="4" id="KW-0677">Repeat</keyword>
<comment type="subcellular location">
    <subcellularLocation>
        <location evidence="1">Nucleus</location>
    </subcellularLocation>
</comment>
<dbReference type="FunFam" id="3.30.160.60:FF:000557">
    <property type="entry name" value="zinc finger and SCAN domain-containing protein 29"/>
    <property type="match status" value="1"/>
</dbReference>
<evidence type="ECO:0000256" key="2">
    <source>
        <dbReference type="ARBA" id="ARBA00006991"/>
    </source>
</evidence>